<accession>A0A8S5LB14</accession>
<proteinExistence type="predicted"/>
<protein>
    <submittedName>
        <fullName evidence="1">Head to tail adaptor</fullName>
    </submittedName>
</protein>
<evidence type="ECO:0000313" key="1">
    <source>
        <dbReference type="EMBL" id="DAD67027.1"/>
    </source>
</evidence>
<dbReference type="EMBL" id="BK014667">
    <property type="protein sequence ID" value="DAD67027.1"/>
    <property type="molecule type" value="Genomic_DNA"/>
</dbReference>
<name>A0A8S5LB14_9CAUD</name>
<reference evidence="1" key="1">
    <citation type="journal article" date="2021" name="Proc. Natl. Acad. Sci. U.S.A.">
        <title>A Catalog of Tens of Thousands of Viruses from Human Metagenomes Reveals Hidden Associations with Chronic Diseases.</title>
        <authorList>
            <person name="Tisza M.J."/>
            <person name="Buck C.B."/>
        </authorList>
    </citation>
    <scope>NUCLEOTIDE SEQUENCE</scope>
    <source>
        <strain evidence="1">CtBev14</strain>
    </source>
</reference>
<organism evidence="1">
    <name type="scientific">Podoviridae sp. ctBev14</name>
    <dbReference type="NCBI Taxonomy" id="2823556"/>
    <lineage>
        <taxon>Viruses</taxon>
        <taxon>Duplodnaviria</taxon>
        <taxon>Heunggongvirae</taxon>
        <taxon>Uroviricota</taxon>
        <taxon>Caudoviricetes</taxon>
    </lineage>
</organism>
<sequence length="230" mass="26108">MVKLKDFLQSIALGELQSSPLVPIGAWELNPDRVPQVIQALNQGLEYFYSNFPLKQNEVIIQLQDGITRYYLDDFYSIRNGGYIIDTVEKPFQNDVLHILSVHSTNGREYAINDDYGSFSIHTPEYNCIQVNGRTPENYLVIKYQAKHPEIPLTEPMSSEYPISIPSSYRTALQTYVACLVLQNMGGEHLQESNALFAKFKTLTEELKLQGIGTVTTVGTNIRPMLRGWL</sequence>